<dbReference type="STRING" id="36166.T1H119"/>
<reference evidence="2" key="2">
    <citation type="submission" date="2015-06" db="UniProtKB">
        <authorList>
            <consortium name="EnsemblMetazoa"/>
        </authorList>
    </citation>
    <scope>IDENTIFICATION</scope>
</reference>
<name>T1H119_MEGSC</name>
<keyword evidence="1" id="KW-0175">Coiled coil</keyword>
<dbReference type="EMBL" id="CAQQ02387026">
    <property type="status" value="NOT_ANNOTATED_CDS"/>
    <property type="molecule type" value="Genomic_DNA"/>
</dbReference>
<proteinExistence type="predicted"/>
<dbReference type="AlphaFoldDB" id="T1H119"/>
<keyword evidence="3" id="KW-1185">Reference proteome</keyword>
<accession>T1H119</accession>
<dbReference type="EnsemblMetazoa" id="MESCA009870-RA">
    <property type="protein sequence ID" value="MESCA009870-PA"/>
    <property type="gene ID" value="MESCA009870"/>
</dbReference>
<organism evidence="2 3">
    <name type="scientific">Megaselia scalaris</name>
    <name type="common">Humpbacked fly</name>
    <name type="synonym">Phora scalaris</name>
    <dbReference type="NCBI Taxonomy" id="36166"/>
    <lineage>
        <taxon>Eukaryota</taxon>
        <taxon>Metazoa</taxon>
        <taxon>Ecdysozoa</taxon>
        <taxon>Arthropoda</taxon>
        <taxon>Hexapoda</taxon>
        <taxon>Insecta</taxon>
        <taxon>Pterygota</taxon>
        <taxon>Neoptera</taxon>
        <taxon>Endopterygota</taxon>
        <taxon>Diptera</taxon>
        <taxon>Brachycera</taxon>
        <taxon>Muscomorpha</taxon>
        <taxon>Platypezoidea</taxon>
        <taxon>Phoridae</taxon>
        <taxon>Megaseliini</taxon>
        <taxon>Megaselia</taxon>
    </lineage>
</organism>
<feature type="coiled-coil region" evidence="1">
    <location>
        <begin position="67"/>
        <end position="165"/>
    </location>
</feature>
<evidence type="ECO:0000313" key="3">
    <source>
        <dbReference type="Proteomes" id="UP000015102"/>
    </source>
</evidence>
<protein>
    <submittedName>
        <fullName evidence="2">Uncharacterized protein</fullName>
    </submittedName>
</protein>
<evidence type="ECO:0000313" key="2">
    <source>
        <dbReference type="EnsemblMetazoa" id="MESCA009870-PA"/>
    </source>
</evidence>
<evidence type="ECO:0000256" key="1">
    <source>
        <dbReference type="SAM" id="Coils"/>
    </source>
</evidence>
<dbReference type="HOGENOM" id="CLU_919163_0_0_1"/>
<sequence>MQFKAILQSANVEITQFAQYLLDKEYDIIAATNQSKQKPNTTIAPILLRAQIIKKQLEQKNVIAATLENREAEIKQMKLAAKLKQEELSEMQIRKGLAEKKLSVLQNEHDSKISELERKYEETLELLRKKEKEFEDTMDHLQNDIESLETERSTLKDKLKTINTKRGIVHSESEDQNISTSVPVSAISSSSPHLIEEMNQANEMKNKLRKLEPIFVPKPRDKRIIELEKELAKMKHDWLLGLISINPKKQETLKHIKNGIELKAKVLASEILEEYLNRNPHRAAQSDFSHFPTVEISKEFNLI</sequence>
<dbReference type="Proteomes" id="UP000015102">
    <property type="component" value="Unassembled WGS sequence"/>
</dbReference>
<reference evidence="3" key="1">
    <citation type="submission" date="2013-02" db="EMBL/GenBank/DDBJ databases">
        <authorList>
            <person name="Hughes D."/>
        </authorList>
    </citation>
    <scope>NUCLEOTIDE SEQUENCE</scope>
    <source>
        <strain>Durham</strain>
        <strain evidence="3">NC isolate 2 -- Noor lab</strain>
    </source>
</reference>